<evidence type="ECO:0008006" key="4">
    <source>
        <dbReference type="Google" id="ProtNLM"/>
    </source>
</evidence>
<evidence type="ECO:0000313" key="3">
    <source>
        <dbReference type="Proteomes" id="UP000645612"/>
    </source>
</evidence>
<accession>A0A8I1AZ44</accession>
<keyword evidence="1" id="KW-0812">Transmembrane</keyword>
<comment type="caution">
    <text evidence="2">The sequence shown here is derived from an EMBL/GenBank/DDBJ whole genome shotgun (WGS) entry which is preliminary data.</text>
</comment>
<proteinExistence type="predicted"/>
<keyword evidence="1" id="KW-0472">Membrane</keyword>
<evidence type="ECO:0000256" key="1">
    <source>
        <dbReference type="SAM" id="Phobius"/>
    </source>
</evidence>
<dbReference type="RefSeq" id="WP_131723260.1">
    <property type="nucleotide sequence ID" value="NZ_CADDZZ010000013.1"/>
</dbReference>
<sequence length="295" mass="33888">MAASRARRLPKLSEIQARWNSFRSACDLLPREIDGSAKASISILRQSGHCVEITSDTMQRDNSTFEIIIWSLVVYVVLVIFLVLIFGGGDGYLFFLFLPISYIVGILSSRMLGARYRCRSSRVRIERRERKVYYVSYSDDGQGMLWVLDWDDLLAIDYYHGRGQGYLYLVGYPSNLTGEELVRIPIIGLRIGYSNASTWVWLQRYMAGDTGLPAPTIESPPRTWRDVLQRCGGRWVLESFTDTKRRWWLPLTIWVDLVIVLLIMPVMALPQLVILTYSEPQFPPDNDRLCGFALN</sequence>
<dbReference type="Proteomes" id="UP000645612">
    <property type="component" value="Unassembled WGS sequence"/>
</dbReference>
<keyword evidence="1" id="KW-1133">Transmembrane helix</keyword>
<feature type="transmembrane region" description="Helical" evidence="1">
    <location>
        <begin position="67"/>
        <end position="86"/>
    </location>
</feature>
<evidence type="ECO:0000313" key="2">
    <source>
        <dbReference type="EMBL" id="MBH9700278.1"/>
    </source>
</evidence>
<organism evidence="2 3">
    <name type="scientific">Burkholderia cepacia</name>
    <name type="common">Pseudomonas cepacia</name>
    <dbReference type="NCBI Taxonomy" id="292"/>
    <lineage>
        <taxon>Bacteria</taxon>
        <taxon>Pseudomonadati</taxon>
        <taxon>Pseudomonadota</taxon>
        <taxon>Betaproteobacteria</taxon>
        <taxon>Burkholderiales</taxon>
        <taxon>Burkholderiaceae</taxon>
        <taxon>Burkholderia</taxon>
        <taxon>Burkholderia cepacia complex</taxon>
    </lineage>
</organism>
<gene>
    <name evidence="2" type="ORF">JAO13_27930</name>
</gene>
<reference evidence="2" key="1">
    <citation type="submission" date="2020-12" db="EMBL/GenBank/DDBJ databases">
        <title>Burkholderia cepacia complex in Mexico.</title>
        <authorList>
            <person name="Estrada P."/>
        </authorList>
    </citation>
    <scope>NUCLEOTIDE SEQUENCE</scope>
    <source>
        <strain evidence="2">871</strain>
    </source>
</reference>
<name>A0A8I1AZ44_BURCE</name>
<protein>
    <recommendedName>
        <fullName evidence="4">Transmembrane protein</fullName>
    </recommendedName>
</protein>
<dbReference type="EMBL" id="JAEDXG010000031">
    <property type="protein sequence ID" value="MBH9700278.1"/>
    <property type="molecule type" value="Genomic_DNA"/>
</dbReference>
<feature type="transmembrane region" description="Helical" evidence="1">
    <location>
        <begin position="253"/>
        <end position="277"/>
    </location>
</feature>
<feature type="transmembrane region" description="Helical" evidence="1">
    <location>
        <begin position="92"/>
        <end position="112"/>
    </location>
</feature>
<dbReference type="AlphaFoldDB" id="A0A8I1AZ44"/>